<keyword evidence="1" id="KW-0378">Hydrolase</keyword>
<dbReference type="Gene3D" id="3.40.50.1820">
    <property type="entry name" value="alpha/beta hydrolase"/>
    <property type="match status" value="1"/>
</dbReference>
<sequence length="392" mass="45700">MTSHFFKTFEFEFEATRLMWIAPSGGSDFAEVAAVTEKIKDGHYQSWHLEWKNFAQKLENRAQGFLSTTNKANALMRASRYYQAAEFFLDPSDTAKLEMYQKSVSLFYQALALTNVQYSAHTIQYQETPLRTLYFKTHKQSKGTFFVCGGFDALLEELYFTSAIPALNNGYDVVLYEGPGQSDMIRYHQLSFEKNWQLVVKEVIDFYQHHYQLRMPKIGIGISLGGLLTARAASLDASLFDRIVLYNYFPSMIASFKKSLPFFLHRYLDTQFPTWLEKIASTYIAHKKFLNWQVEHAKWTFAATSLNDLIQKCRDFNEEIALSQLHTDCLTFVAKNDNYYDYHLGLYFHQAIPAKNKKLILFDKENYSTDLHCQNGSFYDCNDQLYEWLLAK</sequence>
<keyword evidence="1" id="KW-0645">Protease</keyword>
<dbReference type="STRING" id="142588.SAMN04488559_10275"/>
<evidence type="ECO:0000313" key="1">
    <source>
        <dbReference type="EMBL" id="SER59833.1"/>
    </source>
</evidence>
<dbReference type="Proteomes" id="UP000198948">
    <property type="component" value="Unassembled WGS sequence"/>
</dbReference>
<keyword evidence="1" id="KW-0031">Aminopeptidase</keyword>
<organism evidence="1 2">
    <name type="scientific">Isobaculum melis</name>
    <dbReference type="NCBI Taxonomy" id="142588"/>
    <lineage>
        <taxon>Bacteria</taxon>
        <taxon>Bacillati</taxon>
        <taxon>Bacillota</taxon>
        <taxon>Bacilli</taxon>
        <taxon>Lactobacillales</taxon>
        <taxon>Carnobacteriaceae</taxon>
        <taxon>Isobaculum</taxon>
    </lineage>
</organism>
<dbReference type="InterPro" id="IPR029058">
    <property type="entry name" value="AB_hydrolase_fold"/>
</dbReference>
<proteinExistence type="predicted"/>
<dbReference type="AlphaFoldDB" id="A0A1H9QJA0"/>
<gene>
    <name evidence="1" type="ORF">SAMN04488559_10275</name>
</gene>
<dbReference type="Gene3D" id="1.20.1440.110">
    <property type="entry name" value="acylaminoacyl peptidase"/>
    <property type="match status" value="1"/>
</dbReference>
<protein>
    <submittedName>
        <fullName evidence="1">Serine aminopeptidase, S33</fullName>
    </submittedName>
</protein>
<dbReference type="RefSeq" id="WP_092649848.1">
    <property type="nucleotide sequence ID" value="NZ_FOHA01000002.1"/>
</dbReference>
<evidence type="ECO:0000313" key="2">
    <source>
        <dbReference type="Proteomes" id="UP000198948"/>
    </source>
</evidence>
<dbReference type="GO" id="GO:0004177">
    <property type="term" value="F:aminopeptidase activity"/>
    <property type="evidence" value="ECO:0007669"/>
    <property type="project" value="UniProtKB-KW"/>
</dbReference>
<dbReference type="EMBL" id="FOHA01000002">
    <property type="protein sequence ID" value="SER59833.1"/>
    <property type="molecule type" value="Genomic_DNA"/>
</dbReference>
<dbReference type="SUPFAM" id="SSF53474">
    <property type="entry name" value="alpha/beta-Hydrolases"/>
    <property type="match status" value="1"/>
</dbReference>
<accession>A0A1H9QJA0</accession>
<keyword evidence="2" id="KW-1185">Reference proteome</keyword>
<dbReference type="OrthoDB" id="9812921at2"/>
<reference evidence="1 2" key="1">
    <citation type="submission" date="2016-10" db="EMBL/GenBank/DDBJ databases">
        <authorList>
            <person name="de Groot N.N."/>
        </authorList>
    </citation>
    <scope>NUCLEOTIDE SEQUENCE [LARGE SCALE GENOMIC DNA]</scope>
    <source>
        <strain evidence="1 2">DSM 13760</strain>
    </source>
</reference>
<name>A0A1H9QJA0_9LACT</name>